<organism evidence="4 5">
    <name type="scientific">Actinomadura rayongensis</name>
    <dbReference type="NCBI Taxonomy" id="1429076"/>
    <lineage>
        <taxon>Bacteria</taxon>
        <taxon>Bacillati</taxon>
        <taxon>Actinomycetota</taxon>
        <taxon>Actinomycetes</taxon>
        <taxon>Streptosporangiales</taxon>
        <taxon>Thermomonosporaceae</taxon>
        <taxon>Actinomadura</taxon>
    </lineage>
</organism>
<dbReference type="InterPro" id="IPR011042">
    <property type="entry name" value="6-blade_b-propeller_TolB-like"/>
</dbReference>
<dbReference type="Proteomes" id="UP000431901">
    <property type="component" value="Unassembled WGS sequence"/>
</dbReference>
<evidence type="ECO:0000256" key="2">
    <source>
        <dbReference type="ARBA" id="ARBA00022825"/>
    </source>
</evidence>
<dbReference type="Pfam" id="PF07676">
    <property type="entry name" value="PD40"/>
    <property type="match status" value="2"/>
</dbReference>
<dbReference type="PANTHER" id="PTHR42776:SF27">
    <property type="entry name" value="DIPEPTIDYL PEPTIDASE FAMILY MEMBER 6"/>
    <property type="match status" value="1"/>
</dbReference>
<sequence length="601" mass="65084">MTEYVDFVPRESFQPVLALSPDGETVAYSSNADGSFDLWVVPVDGGPPRRLTDLGDRAVREIAWAPDGKSLAFSADREGDEQYRIYRIGLDDEVPTEISSGPDCQRVLAAAPFDALGRYLVYAANDRDKTAQDVLVRDLVDGSERRIVPPAGVVFEPASISPDGRWLLVSGRRSNSDVAAHLVDLTDSGSTPGSAPVCVTAQYGQRFFGPGPWLPDSSGFYLITDLWSDFKAAGLYSLRDRTVAPVAVHDRDVEFVTTAGDVLLWSVNEDGCSVLHARRNGTDSNLPPLPAGVVTAAELTPDGRRAVVQVDAATRPAEIAVPELDGALRYLTDSRPAALHVVEPVAPASVFYPSADGRQVHAWFYRPLSPGPWPVLLSIHGGPEAQERPCYSYAGLYQYLLHQGIAVFAPNIAGSTGYGLTHQKLIYRDWGGVDLADLDHAVRHLRSTTDVDAERIAVMGGSYGGFAALSCLSRLPHEFAAGVSICGPTNLVTLARACPPTWRTFVDNVLGNPEADAEKLAQRSPLNYAEAITAPLYVIQGALDPRVPQDEAEQLVTRLRDSGVDVRYDLYPDEGHGFSDRANKIRAYGEIADFISSHVRC</sequence>
<gene>
    <name evidence="4" type="ORF">GQ466_16855</name>
</gene>
<evidence type="ECO:0000313" key="4">
    <source>
        <dbReference type="EMBL" id="MXQ65699.1"/>
    </source>
</evidence>
<keyword evidence="5" id="KW-1185">Reference proteome</keyword>
<dbReference type="OrthoDB" id="128799at2"/>
<dbReference type="Pfam" id="PF00326">
    <property type="entry name" value="Peptidase_S9"/>
    <property type="match status" value="1"/>
</dbReference>
<dbReference type="GO" id="GO:0004252">
    <property type="term" value="F:serine-type endopeptidase activity"/>
    <property type="evidence" value="ECO:0007669"/>
    <property type="project" value="TreeGrafter"/>
</dbReference>
<dbReference type="SUPFAM" id="SSF53474">
    <property type="entry name" value="alpha/beta-Hydrolases"/>
    <property type="match status" value="1"/>
</dbReference>
<dbReference type="InterPro" id="IPR029058">
    <property type="entry name" value="AB_hydrolase_fold"/>
</dbReference>
<dbReference type="InterPro" id="IPR001375">
    <property type="entry name" value="Peptidase_S9_cat"/>
</dbReference>
<dbReference type="GO" id="GO:0006508">
    <property type="term" value="P:proteolysis"/>
    <property type="evidence" value="ECO:0007669"/>
    <property type="project" value="InterPro"/>
</dbReference>
<keyword evidence="2" id="KW-0720">Serine protease</keyword>
<dbReference type="PANTHER" id="PTHR42776">
    <property type="entry name" value="SERINE PEPTIDASE S9 FAMILY MEMBER"/>
    <property type="match status" value="1"/>
</dbReference>
<feature type="domain" description="Peptidase S9 prolyl oligopeptidase catalytic" evidence="3">
    <location>
        <begin position="398"/>
        <end position="598"/>
    </location>
</feature>
<evidence type="ECO:0000313" key="5">
    <source>
        <dbReference type="Proteomes" id="UP000431901"/>
    </source>
</evidence>
<dbReference type="Gene3D" id="2.120.10.30">
    <property type="entry name" value="TolB, C-terminal domain"/>
    <property type="match status" value="2"/>
</dbReference>
<dbReference type="SUPFAM" id="SSF82171">
    <property type="entry name" value="DPP6 N-terminal domain-like"/>
    <property type="match status" value="1"/>
</dbReference>
<keyword evidence="1" id="KW-0378">Hydrolase</keyword>
<protein>
    <submittedName>
        <fullName evidence="4">Prolyl oligopeptidase family serine peptidase</fullName>
    </submittedName>
</protein>
<evidence type="ECO:0000256" key="1">
    <source>
        <dbReference type="ARBA" id="ARBA00022801"/>
    </source>
</evidence>
<dbReference type="EMBL" id="WUTW01000002">
    <property type="protein sequence ID" value="MXQ65699.1"/>
    <property type="molecule type" value="Genomic_DNA"/>
</dbReference>
<reference evidence="4 5" key="1">
    <citation type="submission" date="2019-12" db="EMBL/GenBank/DDBJ databases">
        <title>Nocardia macrotermitis sp. nov. and Nocardia aurantia sp. nov., isolated from the gut of the fungus growing-termite Macrotermes natalensis.</title>
        <authorList>
            <person name="Christine B."/>
            <person name="Rene B."/>
        </authorList>
    </citation>
    <scope>NUCLEOTIDE SEQUENCE [LARGE SCALE GENOMIC DNA]</scope>
    <source>
        <strain evidence="4 5">DSM 102126</strain>
    </source>
</reference>
<dbReference type="InterPro" id="IPR011659">
    <property type="entry name" value="WD40"/>
</dbReference>
<evidence type="ECO:0000259" key="3">
    <source>
        <dbReference type="Pfam" id="PF00326"/>
    </source>
</evidence>
<proteinExistence type="predicted"/>
<accession>A0A6I4W4S8</accession>
<comment type="caution">
    <text evidence="4">The sequence shown here is derived from an EMBL/GenBank/DDBJ whole genome shotgun (WGS) entry which is preliminary data.</text>
</comment>
<dbReference type="AlphaFoldDB" id="A0A6I4W4S8"/>
<dbReference type="Gene3D" id="3.40.50.1820">
    <property type="entry name" value="alpha/beta hydrolase"/>
    <property type="match status" value="1"/>
</dbReference>
<keyword evidence="2" id="KW-0645">Protease</keyword>
<name>A0A6I4W4S8_9ACTN</name>
<dbReference type="RefSeq" id="WP_161103759.1">
    <property type="nucleotide sequence ID" value="NZ_JBHLYI010000006.1"/>
</dbReference>